<dbReference type="GO" id="GO:0004866">
    <property type="term" value="F:endopeptidase inhibitor activity"/>
    <property type="evidence" value="ECO:0007669"/>
    <property type="project" value="InterPro"/>
</dbReference>
<dbReference type="SUPFAM" id="SSF48239">
    <property type="entry name" value="Terpenoid cyclases/Protein prenyltransferases"/>
    <property type="match status" value="1"/>
</dbReference>
<dbReference type="Pfam" id="PF07677">
    <property type="entry name" value="A2M_recep"/>
    <property type="match status" value="1"/>
</dbReference>
<dbReference type="InterPro" id="IPR009048">
    <property type="entry name" value="A-macroglobulin_rcpt-bd"/>
</dbReference>
<evidence type="ECO:0000313" key="10">
    <source>
        <dbReference type="EMBL" id="KAG5682590.1"/>
    </source>
</evidence>
<organism evidence="10 11">
    <name type="scientific">Polypedilum vanderplanki</name>
    <name type="common">Sleeping chironomid midge</name>
    <dbReference type="NCBI Taxonomy" id="319348"/>
    <lineage>
        <taxon>Eukaryota</taxon>
        <taxon>Metazoa</taxon>
        <taxon>Ecdysozoa</taxon>
        <taxon>Arthropoda</taxon>
        <taxon>Hexapoda</taxon>
        <taxon>Insecta</taxon>
        <taxon>Pterygota</taxon>
        <taxon>Neoptera</taxon>
        <taxon>Endopterygota</taxon>
        <taxon>Diptera</taxon>
        <taxon>Nematocera</taxon>
        <taxon>Chironomoidea</taxon>
        <taxon>Chironomidae</taxon>
        <taxon>Chironominae</taxon>
        <taxon>Polypedilum</taxon>
        <taxon>Polypedilum</taxon>
    </lineage>
</organism>
<evidence type="ECO:0000259" key="9">
    <source>
        <dbReference type="SMART" id="SM01361"/>
    </source>
</evidence>
<dbReference type="InterPro" id="IPR002890">
    <property type="entry name" value="MG2"/>
</dbReference>
<proteinExistence type="predicted"/>
<dbReference type="GO" id="GO:0005615">
    <property type="term" value="C:extracellular space"/>
    <property type="evidence" value="ECO:0007669"/>
    <property type="project" value="InterPro"/>
</dbReference>
<dbReference type="EMBL" id="JADBJN010000001">
    <property type="protein sequence ID" value="KAG5682590.1"/>
    <property type="molecule type" value="Genomic_DNA"/>
</dbReference>
<evidence type="ECO:0000256" key="3">
    <source>
        <dbReference type="ARBA" id="ARBA00022966"/>
    </source>
</evidence>
<protein>
    <recommendedName>
        <fullName evidence="7">TEP1-F</fullName>
    </recommendedName>
</protein>
<evidence type="ECO:0000256" key="6">
    <source>
        <dbReference type="ARBA" id="ARBA00063781"/>
    </source>
</evidence>
<comment type="subunit">
    <text evidence="6">Heterodimer of a TEP1-N chain and an TEP1-C chain non-covalently linked. Forms a complex composed of TEP1-N and TEP1-C heterodimer, LRIM1 and APL1C; the interaction stabilizes TEP1-N and TEP1-C heterodimer, prevents its binding to tissues while circulating in the hemolymph and protects the thioester bond from hydrolysis. Mature TEP1 and to a lesser extent full-length TEP1 interact with SPCLIP1; the interaction is induced by microbial infection.</text>
</comment>
<evidence type="ECO:0000256" key="1">
    <source>
        <dbReference type="ARBA" id="ARBA00022729"/>
    </source>
</evidence>
<evidence type="ECO:0000256" key="8">
    <source>
        <dbReference type="SAM" id="SignalP"/>
    </source>
</evidence>
<dbReference type="InterPro" id="IPR041555">
    <property type="entry name" value="MG3"/>
</dbReference>
<dbReference type="SUPFAM" id="SSF49410">
    <property type="entry name" value="Alpha-macroglobulin receptor domain"/>
    <property type="match status" value="1"/>
</dbReference>
<evidence type="ECO:0000256" key="2">
    <source>
        <dbReference type="ARBA" id="ARBA00022859"/>
    </source>
</evidence>
<dbReference type="SMART" id="SM01361">
    <property type="entry name" value="A2M_recep"/>
    <property type="match status" value="1"/>
</dbReference>
<dbReference type="InterPro" id="IPR036595">
    <property type="entry name" value="A-macroglobulin_rcpt-bd_sf"/>
</dbReference>
<dbReference type="PANTHER" id="PTHR11412:SF136">
    <property type="entry name" value="CD109 ANTIGEN"/>
    <property type="match status" value="1"/>
</dbReference>
<dbReference type="Pfam" id="PF07678">
    <property type="entry name" value="TED_complement"/>
    <property type="match status" value="1"/>
</dbReference>
<sequence>MIIGNLFLIGVILLNSLASAKEGYFTVIGSKFMRPKKPYRVTVHYEGFNSEKTLEIGIEGANFSTKEIIQFTNDGDKEIIFNTPNDLKGVYNLEVKSRSGDKFESSRKIHVKTKQYSVFIQTDKSIYKPADKVQFRILLLNDETRPFIPSKVVIYITDGENNRIKQYDRPQFDYGIFQNELKLSDLPVMEKWKINVKINSQNEKYKKFEVAEYVLPKFEFILDANPDANFKDGKITATARAKYIFGKIAKGNATITAEKRNNVEFDIEKELGITYKDSEHTVHLSATFTEELSGKEQNATAKVQIHITPHKIEMKKSGEKFKPGLSFKVTAIVRYHDKNAPVTDTYYHSGHIMSSTWLTAFVAKFFHQAAKYIHIDQNIVKQALNFLKYVQKPDGSFQNNVIEKAIEYILNNVEEITDNYSLAIASYALQLAQHHQKNNFLRKINGRAINENGMKFWIRDEEKSNSRKPNLVNIEMTAYGLQAFLEADQNIDALAIGKWLITQPRYFDVSASGSGMSILQISYRYNIDDSLKQPRLTLSSHIENDSNVEYLHISVCTSFISDNSTEISNMAVMEINLPSGFTYDTDHIEELKSNQRVKKVELKEGDTKVIVYFDNIDSIEICPEFKSYRSHGIAKQKPSPIIIYDYYDNSRAARAFYSPPFVSLCDICSDDDECSDDCEVKTIQID</sequence>
<keyword evidence="4" id="KW-0325">Glycoprotein</keyword>
<keyword evidence="11" id="KW-1185">Reference proteome</keyword>
<dbReference type="InterPro" id="IPR050473">
    <property type="entry name" value="A2M/Complement_sys"/>
</dbReference>
<keyword evidence="3" id="KW-0882">Thioester bond</keyword>
<dbReference type="AlphaFoldDB" id="A0A9J6CLV9"/>
<dbReference type="InterPro" id="IPR008930">
    <property type="entry name" value="Terpenoid_cyclase/PrenylTrfase"/>
</dbReference>
<evidence type="ECO:0000256" key="4">
    <source>
        <dbReference type="ARBA" id="ARBA00023180"/>
    </source>
</evidence>
<gene>
    <name evidence="10" type="ORF">PVAND_011935</name>
</gene>
<feature type="chain" id="PRO_5039913655" description="TEP1-F" evidence="8">
    <location>
        <begin position="21"/>
        <end position="686"/>
    </location>
</feature>
<dbReference type="Pfam" id="PF01835">
    <property type="entry name" value="MG2"/>
    <property type="match status" value="1"/>
</dbReference>
<name>A0A9J6CLV9_POLVA</name>
<evidence type="ECO:0000256" key="5">
    <source>
        <dbReference type="ARBA" id="ARBA00057615"/>
    </source>
</evidence>
<evidence type="ECO:0000313" key="11">
    <source>
        <dbReference type="Proteomes" id="UP001107558"/>
    </source>
</evidence>
<dbReference type="Gene3D" id="1.50.10.20">
    <property type="match status" value="2"/>
</dbReference>
<accession>A0A9J6CLV9</accession>
<dbReference type="InterPro" id="IPR011626">
    <property type="entry name" value="Alpha-macroglobulin_TED"/>
</dbReference>
<dbReference type="Gene3D" id="2.60.40.2950">
    <property type="match status" value="1"/>
</dbReference>
<feature type="domain" description="Alpha-macroglobulin receptor-binding" evidence="9">
    <location>
        <begin position="568"/>
        <end position="657"/>
    </location>
</feature>
<dbReference type="GO" id="GO:0002376">
    <property type="term" value="P:immune system process"/>
    <property type="evidence" value="ECO:0007669"/>
    <property type="project" value="UniProtKB-KW"/>
</dbReference>
<comment type="function">
    <text evidence="5">Binds covalently through a thioester bond to the pathogen surface resulting in pathogen clearance.</text>
</comment>
<reference evidence="10" key="1">
    <citation type="submission" date="2021-03" db="EMBL/GenBank/DDBJ databases">
        <title>Chromosome level genome of the anhydrobiotic midge Polypedilum vanderplanki.</title>
        <authorList>
            <person name="Yoshida Y."/>
            <person name="Kikawada T."/>
            <person name="Gusev O."/>
        </authorList>
    </citation>
    <scope>NUCLEOTIDE SEQUENCE</scope>
    <source>
        <strain evidence="10">NIAS01</strain>
        <tissue evidence="10">Whole body or cell culture</tissue>
    </source>
</reference>
<dbReference type="OrthoDB" id="7780472at2759"/>
<keyword evidence="1 8" id="KW-0732">Signal</keyword>
<feature type="signal peptide" evidence="8">
    <location>
        <begin position="1"/>
        <end position="20"/>
    </location>
</feature>
<dbReference type="PANTHER" id="PTHR11412">
    <property type="entry name" value="MACROGLOBULIN / COMPLEMENT"/>
    <property type="match status" value="1"/>
</dbReference>
<dbReference type="Gene3D" id="2.60.40.690">
    <property type="entry name" value="Alpha-macroglobulin, receptor-binding domain"/>
    <property type="match status" value="1"/>
</dbReference>
<dbReference type="FunFam" id="2.60.40.1930:FF:000001">
    <property type="entry name" value="CD109 isoform 3"/>
    <property type="match status" value="1"/>
</dbReference>
<dbReference type="Proteomes" id="UP001107558">
    <property type="component" value="Chromosome 1"/>
</dbReference>
<dbReference type="Pfam" id="PF17791">
    <property type="entry name" value="MG3"/>
    <property type="match status" value="1"/>
</dbReference>
<dbReference type="Gene3D" id="2.60.40.1940">
    <property type="match status" value="1"/>
</dbReference>
<evidence type="ECO:0000256" key="7">
    <source>
        <dbReference type="ARBA" id="ARBA00078071"/>
    </source>
</evidence>
<keyword evidence="2" id="KW-0391">Immunity</keyword>
<dbReference type="Gene3D" id="2.60.40.1930">
    <property type="match status" value="1"/>
</dbReference>
<comment type="caution">
    <text evidence="10">The sequence shown here is derived from an EMBL/GenBank/DDBJ whole genome shotgun (WGS) entry which is preliminary data.</text>
</comment>